<dbReference type="Pfam" id="PF04657">
    <property type="entry name" value="DMT_YdcZ"/>
    <property type="match status" value="1"/>
</dbReference>
<evidence type="ECO:0000313" key="4">
    <source>
        <dbReference type="Proteomes" id="UP000324479"/>
    </source>
</evidence>
<dbReference type="Proteomes" id="UP000324479">
    <property type="component" value="Unassembled WGS sequence"/>
</dbReference>
<keyword evidence="4" id="KW-1185">Reference proteome</keyword>
<protein>
    <submittedName>
        <fullName evidence="3">DMT family transporter</fullName>
    </submittedName>
</protein>
<evidence type="ECO:0000256" key="2">
    <source>
        <dbReference type="SAM" id="Phobius"/>
    </source>
</evidence>
<dbReference type="AlphaFoldDB" id="A0A5M6CXV5"/>
<dbReference type="RefSeq" id="WP_150078840.1">
    <property type="nucleotide sequence ID" value="NZ_VWOX01000015.1"/>
</dbReference>
<evidence type="ECO:0000256" key="1">
    <source>
        <dbReference type="SAM" id="MobiDB-lite"/>
    </source>
</evidence>
<feature type="transmembrane region" description="Helical" evidence="2">
    <location>
        <begin position="104"/>
        <end position="127"/>
    </location>
</feature>
<keyword evidence="2" id="KW-0472">Membrane</keyword>
<dbReference type="EMBL" id="VWOX01000015">
    <property type="protein sequence ID" value="KAA5540047.1"/>
    <property type="molecule type" value="Genomic_DNA"/>
</dbReference>
<gene>
    <name evidence="3" type="ORF">FYK55_22295</name>
</gene>
<reference evidence="3 4" key="1">
    <citation type="submission" date="2019-08" db="EMBL/GenBank/DDBJ databases">
        <authorList>
            <person name="Dhanesh K."/>
            <person name="Kumar G."/>
            <person name="Sasikala C."/>
            <person name="Venkata Ramana C."/>
        </authorList>
    </citation>
    <scope>NUCLEOTIDE SEQUENCE [LARGE SCALE GENOMIC DNA]</scope>
    <source>
        <strain evidence="3 4">JC645</strain>
    </source>
</reference>
<proteinExistence type="predicted"/>
<feature type="transmembrane region" description="Helical" evidence="2">
    <location>
        <begin position="139"/>
        <end position="158"/>
    </location>
</feature>
<feature type="region of interest" description="Disordered" evidence="1">
    <location>
        <begin position="169"/>
        <end position="193"/>
    </location>
</feature>
<feature type="compositionally biased region" description="Basic and acidic residues" evidence="1">
    <location>
        <begin position="184"/>
        <end position="193"/>
    </location>
</feature>
<feature type="transmembrane region" description="Helical" evidence="2">
    <location>
        <begin position="78"/>
        <end position="98"/>
    </location>
</feature>
<keyword evidence="2" id="KW-1133">Transmembrane helix</keyword>
<name>A0A5M6CXV5_9BACT</name>
<comment type="caution">
    <text evidence="3">The sequence shown here is derived from an EMBL/GenBank/DDBJ whole genome shotgun (WGS) entry which is preliminary data.</text>
</comment>
<dbReference type="InterPro" id="IPR006750">
    <property type="entry name" value="YdcZ"/>
</dbReference>
<dbReference type="GO" id="GO:0005886">
    <property type="term" value="C:plasma membrane"/>
    <property type="evidence" value="ECO:0007669"/>
    <property type="project" value="TreeGrafter"/>
</dbReference>
<organism evidence="3 4">
    <name type="scientific">Roseiconus nitratireducens</name>
    <dbReference type="NCBI Taxonomy" id="2605748"/>
    <lineage>
        <taxon>Bacteria</taxon>
        <taxon>Pseudomonadati</taxon>
        <taxon>Planctomycetota</taxon>
        <taxon>Planctomycetia</taxon>
        <taxon>Pirellulales</taxon>
        <taxon>Pirellulaceae</taxon>
        <taxon>Roseiconus</taxon>
    </lineage>
</organism>
<dbReference type="PANTHER" id="PTHR34821">
    <property type="entry name" value="INNER MEMBRANE PROTEIN YDCZ"/>
    <property type="match status" value="1"/>
</dbReference>
<accession>A0A5M6CXV5</accession>
<keyword evidence="2" id="KW-0812">Transmembrane</keyword>
<evidence type="ECO:0000313" key="3">
    <source>
        <dbReference type="EMBL" id="KAA5540047.1"/>
    </source>
</evidence>
<sequence length="193" mass="19845">MSQATTLLLVAVGVGLLAGGLLGAQPSVNGTLGRNVAHPLQASLISFASGTALLLVLTVTVGGGFPPRFLQPPASLPWWVWGGGAIGVVMVSTSLFWVPKVGSLPWFAAVMTGQTVAALFLDHYGLLGNPRAPVSPLRLLGTLLLIVGVVVIVGAKQWEHSHARLSDPSAIESSSAKVNGAEVNRSEVDGRGD</sequence>
<dbReference type="PANTHER" id="PTHR34821:SF2">
    <property type="entry name" value="INNER MEMBRANE PROTEIN YDCZ"/>
    <property type="match status" value="1"/>
</dbReference>
<feature type="transmembrane region" description="Helical" evidence="2">
    <location>
        <begin position="47"/>
        <end position="66"/>
    </location>
</feature>